<dbReference type="PRINTS" id="PR00081">
    <property type="entry name" value="GDHRDH"/>
</dbReference>
<dbReference type="InterPro" id="IPR036291">
    <property type="entry name" value="NAD(P)-bd_dom_sf"/>
</dbReference>
<sequence length="226" mass="23112">MQPSAIITGGTGGLGAAVVARFVAGGWRVVVPWVTEADLKRVERSDNLVLVEADLFDPSAVAGVAAEAGPELRAVVNLVGGFAAGGRLHETDVSELESQLRINLTPAWLVTAAGIPAMLAAGEGSIVCVSSRTALEPFSGGAAYATAKRAVLGLVDSLHVEYHHDGIRTNAVLPSTIDTPGNRAAMPDADPSDWVTAAQIGATIFDLCSSDFAATSGAHIPVYGKA</sequence>
<dbReference type="PROSITE" id="PS00061">
    <property type="entry name" value="ADH_SHORT"/>
    <property type="match status" value="1"/>
</dbReference>
<dbReference type="EMBL" id="CAESAN010000226">
    <property type="protein sequence ID" value="CAB4347610.1"/>
    <property type="molecule type" value="Genomic_DNA"/>
</dbReference>
<name>A0A6J6A3D0_9ZZZZ</name>
<dbReference type="PANTHER" id="PTHR43477">
    <property type="entry name" value="DIHYDROANTICAPSIN 7-DEHYDROGENASE"/>
    <property type="match status" value="1"/>
</dbReference>
<dbReference type="InterPro" id="IPR002347">
    <property type="entry name" value="SDR_fam"/>
</dbReference>
<dbReference type="InterPro" id="IPR051122">
    <property type="entry name" value="SDR_DHRS6-like"/>
</dbReference>
<evidence type="ECO:0000256" key="2">
    <source>
        <dbReference type="ARBA" id="ARBA00023002"/>
    </source>
</evidence>
<comment type="similarity">
    <text evidence="1">Belongs to the short-chain dehydrogenases/reductases (SDR) family.</text>
</comment>
<accession>A0A6J6A3D0</accession>
<reference evidence="3" key="1">
    <citation type="submission" date="2020-05" db="EMBL/GenBank/DDBJ databases">
        <authorList>
            <person name="Chiriac C."/>
            <person name="Salcher M."/>
            <person name="Ghai R."/>
            <person name="Kavagutti S V."/>
        </authorList>
    </citation>
    <scope>NUCLEOTIDE SEQUENCE</scope>
</reference>
<protein>
    <submittedName>
        <fullName evidence="3">Unannotated protein</fullName>
    </submittedName>
</protein>
<dbReference type="PANTHER" id="PTHR43477:SF1">
    <property type="entry name" value="DIHYDROANTICAPSIN 7-DEHYDROGENASE"/>
    <property type="match status" value="1"/>
</dbReference>
<dbReference type="Pfam" id="PF00106">
    <property type="entry name" value="adh_short"/>
    <property type="match status" value="1"/>
</dbReference>
<evidence type="ECO:0000313" key="3">
    <source>
        <dbReference type="EMBL" id="CAB4347610.1"/>
    </source>
</evidence>
<dbReference type="AlphaFoldDB" id="A0A6J6A3D0"/>
<proteinExistence type="inferred from homology"/>
<gene>
    <name evidence="3" type="ORF">UFOPK3547_01760</name>
</gene>
<dbReference type="SUPFAM" id="SSF51735">
    <property type="entry name" value="NAD(P)-binding Rossmann-fold domains"/>
    <property type="match status" value="1"/>
</dbReference>
<evidence type="ECO:0000256" key="1">
    <source>
        <dbReference type="ARBA" id="ARBA00006484"/>
    </source>
</evidence>
<dbReference type="InterPro" id="IPR020904">
    <property type="entry name" value="Sc_DH/Rdtase_CS"/>
</dbReference>
<dbReference type="GO" id="GO:0016491">
    <property type="term" value="F:oxidoreductase activity"/>
    <property type="evidence" value="ECO:0007669"/>
    <property type="project" value="UniProtKB-KW"/>
</dbReference>
<keyword evidence="2" id="KW-0560">Oxidoreductase</keyword>
<organism evidence="3">
    <name type="scientific">freshwater metagenome</name>
    <dbReference type="NCBI Taxonomy" id="449393"/>
    <lineage>
        <taxon>unclassified sequences</taxon>
        <taxon>metagenomes</taxon>
        <taxon>ecological metagenomes</taxon>
    </lineage>
</organism>
<dbReference type="Gene3D" id="3.40.50.720">
    <property type="entry name" value="NAD(P)-binding Rossmann-like Domain"/>
    <property type="match status" value="1"/>
</dbReference>